<reference evidence="3" key="1">
    <citation type="submission" date="2021-01" db="EMBL/GenBank/DDBJ databases">
        <authorList>
            <person name="Corre E."/>
            <person name="Pelletier E."/>
            <person name="Niang G."/>
            <person name="Scheremetjew M."/>
            <person name="Finn R."/>
            <person name="Kale V."/>
            <person name="Holt S."/>
            <person name="Cochrane G."/>
            <person name="Meng A."/>
            <person name="Brown T."/>
            <person name="Cohen L."/>
        </authorList>
    </citation>
    <scope>NUCLEOTIDE SEQUENCE</scope>
    <source>
        <strain evidence="3">308</strain>
    </source>
</reference>
<dbReference type="EMBL" id="HBFR01039035">
    <property type="protein sequence ID" value="CAD8901300.1"/>
    <property type="molecule type" value="Transcribed_RNA"/>
</dbReference>
<proteinExistence type="predicted"/>
<sequence>MIYRQEWQENPPSLPPPIDNGGPRKREQSTRSVSWRRRRRVSPDLPRKCHGWNPGSHSLSLRSLLPLVMWLSSSDRLGLAHAFVSTTPRSSVSERCFSSPSAFHRPTRSSTAVRLIPESATDVVTAALPMPMLVPDLSMPVPLADYAPAATSLFNNMKLPAAVVTAGMISLGFATSFPELPRSTPENARKFPPALRDRCEAIKRLHIVVALIAVTSEIIVVAWAAVAVNQLTEKKFAMAASVWELLQRDCDLAWSAVNSHFVLGIVGFVTMLALRAYVMLLAAEASGALMAAAMTGTGAALCLMISIVNRGVESGGGNGDSYGATIYDLFTHYAVLLFQAATNEASPGPLQLAAIVLEIASLVFMANVLLFQNGKMKYDEVAAAEEQQMEGEGAATILTTDECPLIDIVEVASVSSTNGSTDDADAVRIVVDGSTSSTATSNQRANIARCLAIEEETKVLQQEQRKQQENEIDEEEDRRRRDAGDSSVSMF</sequence>
<keyword evidence="2" id="KW-0812">Transmembrane</keyword>
<name>A0A7S1BZW9_9STRA</name>
<gene>
    <name evidence="3" type="ORF">CHYS00102_LOCUS28519</name>
</gene>
<feature type="transmembrane region" description="Helical" evidence="2">
    <location>
        <begin position="352"/>
        <end position="371"/>
    </location>
</feature>
<feature type="region of interest" description="Disordered" evidence="1">
    <location>
        <begin position="459"/>
        <end position="491"/>
    </location>
</feature>
<evidence type="ECO:0000256" key="2">
    <source>
        <dbReference type="SAM" id="Phobius"/>
    </source>
</evidence>
<keyword evidence="2" id="KW-0472">Membrane</keyword>
<evidence type="ECO:0000256" key="1">
    <source>
        <dbReference type="SAM" id="MobiDB-lite"/>
    </source>
</evidence>
<feature type="transmembrane region" description="Helical" evidence="2">
    <location>
        <begin position="261"/>
        <end position="282"/>
    </location>
</feature>
<feature type="transmembrane region" description="Helical" evidence="2">
    <location>
        <begin position="205"/>
        <end position="226"/>
    </location>
</feature>
<accession>A0A7S1BZW9</accession>
<evidence type="ECO:0000313" key="3">
    <source>
        <dbReference type="EMBL" id="CAD8901300.1"/>
    </source>
</evidence>
<protein>
    <recommendedName>
        <fullName evidence="4">Transmembrane protein</fullName>
    </recommendedName>
</protein>
<evidence type="ECO:0008006" key="4">
    <source>
        <dbReference type="Google" id="ProtNLM"/>
    </source>
</evidence>
<feature type="region of interest" description="Disordered" evidence="1">
    <location>
        <begin position="1"/>
        <end position="42"/>
    </location>
</feature>
<feature type="transmembrane region" description="Helical" evidence="2">
    <location>
        <begin position="289"/>
        <end position="308"/>
    </location>
</feature>
<organism evidence="3">
    <name type="scientific">Corethron hystrix</name>
    <dbReference type="NCBI Taxonomy" id="216773"/>
    <lineage>
        <taxon>Eukaryota</taxon>
        <taxon>Sar</taxon>
        <taxon>Stramenopiles</taxon>
        <taxon>Ochrophyta</taxon>
        <taxon>Bacillariophyta</taxon>
        <taxon>Coscinodiscophyceae</taxon>
        <taxon>Corethrophycidae</taxon>
        <taxon>Corethrales</taxon>
        <taxon>Corethraceae</taxon>
        <taxon>Corethron</taxon>
    </lineage>
</organism>
<feature type="compositionally biased region" description="Basic and acidic residues" evidence="1">
    <location>
        <begin position="459"/>
        <end position="469"/>
    </location>
</feature>
<keyword evidence="2" id="KW-1133">Transmembrane helix</keyword>
<dbReference type="AlphaFoldDB" id="A0A7S1BZW9"/>